<evidence type="ECO:0000259" key="14">
    <source>
        <dbReference type="Pfam" id="PF07834"/>
    </source>
</evidence>
<comment type="function">
    <text evidence="9">Potential negative modulator of chondrocyte differentiation. Inhibits collagen fibrillogenesis in vitro. May influence chondrocyte's differentiation by acting on its cellular collagenous microenvironment.</text>
</comment>
<dbReference type="SUPFAM" id="SSF69099">
    <property type="entry name" value="Ran-GTPase activating protein 1 (RanGAP1), C-terminal domain"/>
    <property type="match status" value="1"/>
</dbReference>
<comment type="similarity">
    <text evidence="10">Belongs to the small leucine-rich proteoglycan (SLRP) family. SLRP class IV subfamily.</text>
</comment>
<dbReference type="SMART" id="SM00364">
    <property type="entry name" value="LRR_BAC"/>
    <property type="match status" value="4"/>
</dbReference>
<protein>
    <recommendedName>
        <fullName evidence="12">Chondroadherin-like protein</fullName>
    </recommendedName>
</protein>
<dbReference type="PANTHER" id="PTHR24369">
    <property type="entry name" value="ANTIGEN BSP, PUTATIVE-RELATED"/>
    <property type="match status" value="1"/>
</dbReference>
<keyword evidence="5" id="KW-0732">Signal</keyword>
<dbReference type="InterPro" id="IPR036720">
    <property type="entry name" value="RanGAP1_C_sf"/>
</dbReference>
<dbReference type="Pfam" id="PF07834">
    <property type="entry name" value="RanGAP1_C"/>
    <property type="match status" value="1"/>
</dbReference>
<feature type="compositionally biased region" description="Acidic residues" evidence="13">
    <location>
        <begin position="311"/>
        <end position="335"/>
    </location>
</feature>
<dbReference type="PANTHER" id="PTHR24369:SF210">
    <property type="entry name" value="CHAOPTIN-RELATED"/>
    <property type="match status" value="1"/>
</dbReference>
<evidence type="ECO:0000313" key="16">
    <source>
        <dbReference type="Proteomes" id="UP001274896"/>
    </source>
</evidence>
<evidence type="ECO:0000256" key="13">
    <source>
        <dbReference type="SAM" id="MobiDB-lite"/>
    </source>
</evidence>
<dbReference type="AlphaFoldDB" id="A0AAE0V291"/>
<evidence type="ECO:0000256" key="3">
    <source>
        <dbReference type="ARBA" id="ARBA00022530"/>
    </source>
</evidence>
<evidence type="ECO:0000256" key="7">
    <source>
        <dbReference type="ARBA" id="ARBA00023157"/>
    </source>
</evidence>
<gene>
    <name evidence="15" type="ORF">QTP70_033686</name>
</gene>
<evidence type="ECO:0000256" key="1">
    <source>
        <dbReference type="ARBA" id="ARBA00004498"/>
    </source>
</evidence>
<keyword evidence="6" id="KW-0677">Repeat</keyword>
<dbReference type="InterPro" id="IPR009109">
    <property type="entry name" value="Ran_GTPase_activating_1_C"/>
</dbReference>
<evidence type="ECO:0000313" key="15">
    <source>
        <dbReference type="EMBL" id="KAK3529684.1"/>
    </source>
</evidence>
<dbReference type="FunFam" id="3.80.10.10:FF:000311">
    <property type="entry name" value="Chondroadherin-like a"/>
    <property type="match status" value="1"/>
</dbReference>
<dbReference type="FunFam" id="3.80.10.10:FF:000368">
    <property type="entry name" value="Chondroadherin like"/>
    <property type="match status" value="1"/>
</dbReference>
<dbReference type="SUPFAM" id="SSF52047">
    <property type="entry name" value="RNI-like"/>
    <property type="match status" value="1"/>
</dbReference>
<dbReference type="SMART" id="SM00369">
    <property type="entry name" value="LRR_TYP"/>
    <property type="match status" value="18"/>
</dbReference>
<dbReference type="SUPFAM" id="SSF52058">
    <property type="entry name" value="L domain-like"/>
    <property type="match status" value="2"/>
</dbReference>
<name>A0AAE0V291_9TELE</name>
<evidence type="ECO:0000256" key="8">
    <source>
        <dbReference type="ARBA" id="ARBA00023180"/>
    </source>
</evidence>
<keyword evidence="2" id="KW-0964">Secreted</keyword>
<dbReference type="FunFam" id="3.80.10.10:FF:000059">
    <property type="entry name" value="Chondroadherin like"/>
    <property type="match status" value="1"/>
</dbReference>
<evidence type="ECO:0000256" key="5">
    <source>
        <dbReference type="ARBA" id="ARBA00022729"/>
    </source>
</evidence>
<organism evidence="15 16">
    <name type="scientific">Hemibagrus guttatus</name>
    <dbReference type="NCBI Taxonomy" id="175788"/>
    <lineage>
        <taxon>Eukaryota</taxon>
        <taxon>Metazoa</taxon>
        <taxon>Chordata</taxon>
        <taxon>Craniata</taxon>
        <taxon>Vertebrata</taxon>
        <taxon>Euteleostomi</taxon>
        <taxon>Actinopterygii</taxon>
        <taxon>Neopterygii</taxon>
        <taxon>Teleostei</taxon>
        <taxon>Ostariophysi</taxon>
        <taxon>Siluriformes</taxon>
        <taxon>Bagridae</taxon>
        <taxon>Hemibagrus</taxon>
    </lineage>
</organism>
<keyword evidence="4" id="KW-0433">Leucine-rich repeat</keyword>
<dbReference type="Pfam" id="PF13855">
    <property type="entry name" value="LRR_8"/>
    <property type="match status" value="5"/>
</dbReference>
<dbReference type="InterPro" id="IPR032675">
    <property type="entry name" value="LRR_dom_sf"/>
</dbReference>
<keyword evidence="3" id="KW-0272">Extracellular matrix</keyword>
<dbReference type="Pfam" id="PF13516">
    <property type="entry name" value="LRR_6"/>
    <property type="match status" value="3"/>
</dbReference>
<evidence type="ECO:0000256" key="12">
    <source>
        <dbReference type="ARBA" id="ARBA00071892"/>
    </source>
</evidence>
<accession>A0AAE0V291</accession>
<evidence type="ECO:0000256" key="9">
    <source>
        <dbReference type="ARBA" id="ARBA00053126"/>
    </source>
</evidence>
<dbReference type="EMBL" id="JAUCMX010000012">
    <property type="protein sequence ID" value="KAK3529684.1"/>
    <property type="molecule type" value="Genomic_DNA"/>
</dbReference>
<feature type="non-terminal residue" evidence="15">
    <location>
        <position position="1134"/>
    </location>
</feature>
<keyword evidence="7" id="KW-1015">Disulfide bond</keyword>
<dbReference type="Proteomes" id="UP001274896">
    <property type="component" value="Unassembled WGS sequence"/>
</dbReference>
<dbReference type="CDD" id="cd00116">
    <property type="entry name" value="LRR_RI"/>
    <property type="match status" value="1"/>
</dbReference>
<keyword evidence="16" id="KW-1185">Reference proteome</keyword>
<dbReference type="InterPro" id="IPR050541">
    <property type="entry name" value="LRR_TM_domain-containing"/>
</dbReference>
<proteinExistence type="inferred from homology"/>
<reference evidence="15" key="1">
    <citation type="submission" date="2023-06" db="EMBL/GenBank/DDBJ databases">
        <title>Male Hemibagrus guttatus genome.</title>
        <authorList>
            <person name="Bian C."/>
        </authorList>
    </citation>
    <scope>NUCLEOTIDE SEQUENCE</scope>
    <source>
        <strain evidence="15">Male_cb2023</strain>
        <tissue evidence="15">Muscle</tissue>
    </source>
</reference>
<dbReference type="Gene3D" id="3.80.10.10">
    <property type="entry name" value="Ribonuclease Inhibitor"/>
    <property type="match status" value="4"/>
</dbReference>
<sequence length="1134" mass="125221">MASADIDQLTEALAKTHVGEELSYKGQGLKLNNTQSVEEIVREIEQFQGLKALRLEGNTVGVEAAQAISKALESKKDLQRCYWSDMFTGRLRSEIPSALKSLGSALMMSGAKLTELDLSDNAFGPDGVEGIEALLKSSVCYTLQKLKLNNCGMGIGGGTLIGSLEEIHMPQNGINHPGITALATAVQHNPNLRVLNLNDNTFTKRGAVAMAQALRHLCNVQVINFGDCLVRSEGAIAIATALRRLPVLKELNLSFGEISEAAALVVTRAIRDKSDLEKLDLNGNCLGEDGCEALKEAMENMGMGDVLGSLSDDEGEEEDDEEDEDEEDEDTEEKEENVQNCINGLKDESKVEDSPEKVPLGSADFLSFLQTPTSEKLLDLGGKRIQLFEQQVDFSDATKIADVFLQLSSVYKEDAEVKQVVLEIADALLKKALSSLQFQTYIFTISLLLKLGLLKGEKKAKKVCVLPGHLLTLKHCVEQDYFPVDQANVLEVFVSRIQLTVACVKKNLTEVPPTIDEITVKLDLRGNNIQELPTGAFKHTPYLTHLTLQNSGIQKVREGAFRSLGRLVFLNLAYNQIDILYQESFDGLSSLKQLIIDHNRIEEIQPGAFSQLGILNLLSITHNQLVYIPNMAFQGLQNINWLRLSHNSLNYLDTEAFAGLFTLTRLSLDNNELQFFPTDTMTRLPSVTRLDLSYNPMTYLGEEVVSMAKLTHLFLDHNSLQDFSVSAVLLSPKLTHLDLSHNQLRILQPLAVGSPKLTRLNLAGNLIYCSCYLRPLREWALQERVRLVGTCSGPPHLSDENLDAVQPADLRCQSHEAMLKAELEEQRRLPPPPTNPPGDKVKCPDNCICETENNHTSCEKMGHTKVPRGFSPDTRLLDLRDNHFHYIASNSFPGLPMVVSLHLQRCKIHELESGAFSGMKGLVYLYLSENYLTSLSPDVFKGLPQLTYLHLEKNQFKQFPKGAFTLLPGLLALHLENNAITKLEKGVLTGAEKLRSLFLTKNNIANIASGAFDPASDLATLHLGNNKLMEVPTNAFPKTSSLTELNLSHNPIRWIGAESFLPVAASLKHLYLNNMSLEKMSKDSLVGLGSGLQSLLLEGNKLEDVPDFSPLTGLEVINLAENPLLCNCPLLPLR</sequence>
<comment type="subcellular location">
    <subcellularLocation>
        <location evidence="1">Secreted</location>
        <location evidence="1">Extracellular space</location>
        <location evidence="1">Extracellular matrix</location>
    </subcellularLocation>
</comment>
<comment type="caution">
    <text evidence="15">The sequence shown here is derived from an EMBL/GenBank/DDBJ whole genome shotgun (WGS) entry which is preliminary data.</text>
</comment>
<dbReference type="InterPro" id="IPR001611">
    <property type="entry name" value="Leu-rich_rpt"/>
</dbReference>
<evidence type="ECO:0000256" key="4">
    <source>
        <dbReference type="ARBA" id="ARBA00022614"/>
    </source>
</evidence>
<dbReference type="GO" id="GO:0005886">
    <property type="term" value="C:plasma membrane"/>
    <property type="evidence" value="ECO:0007669"/>
    <property type="project" value="TreeGrafter"/>
</dbReference>
<keyword evidence="8" id="KW-0325">Glycoprotein</keyword>
<dbReference type="GO" id="GO:0005096">
    <property type="term" value="F:GTPase activator activity"/>
    <property type="evidence" value="ECO:0007669"/>
    <property type="project" value="InterPro"/>
</dbReference>
<dbReference type="SMART" id="SM00368">
    <property type="entry name" value="LRR_RI"/>
    <property type="match status" value="10"/>
</dbReference>
<dbReference type="GO" id="GO:0007165">
    <property type="term" value="P:signal transduction"/>
    <property type="evidence" value="ECO:0007669"/>
    <property type="project" value="InterPro"/>
</dbReference>
<evidence type="ECO:0000256" key="10">
    <source>
        <dbReference type="ARBA" id="ARBA00061422"/>
    </source>
</evidence>
<feature type="region of interest" description="Disordered" evidence="13">
    <location>
        <begin position="304"/>
        <end position="337"/>
    </location>
</feature>
<comment type="subunit">
    <text evidence="11">Associates with collagen and binds to collagen fibrils.</text>
</comment>
<evidence type="ECO:0000256" key="2">
    <source>
        <dbReference type="ARBA" id="ARBA00022525"/>
    </source>
</evidence>
<dbReference type="PROSITE" id="PS51450">
    <property type="entry name" value="LRR"/>
    <property type="match status" value="5"/>
</dbReference>
<dbReference type="Gene3D" id="1.25.40.200">
    <property type="entry name" value="Ran-GTPase activating protein 1, C-terminal domain"/>
    <property type="match status" value="1"/>
</dbReference>
<feature type="domain" description="Ran-GTPase activating protein 1 C-terminal" evidence="14">
    <location>
        <begin position="341"/>
        <end position="502"/>
    </location>
</feature>
<dbReference type="InterPro" id="IPR003591">
    <property type="entry name" value="Leu-rich_rpt_typical-subtyp"/>
</dbReference>
<evidence type="ECO:0000256" key="6">
    <source>
        <dbReference type="ARBA" id="ARBA00022737"/>
    </source>
</evidence>
<evidence type="ECO:0000256" key="11">
    <source>
        <dbReference type="ARBA" id="ARBA00064652"/>
    </source>
</evidence>